<evidence type="ECO:0000313" key="2">
    <source>
        <dbReference type="Proteomes" id="UP001331761"/>
    </source>
</evidence>
<protein>
    <submittedName>
        <fullName evidence="1">Uncharacterized protein</fullName>
    </submittedName>
</protein>
<proteinExistence type="predicted"/>
<reference evidence="1 2" key="1">
    <citation type="submission" date="2019-10" db="EMBL/GenBank/DDBJ databases">
        <title>Assembly and Annotation for the nematode Trichostrongylus colubriformis.</title>
        <authorList>
            <person name="Martin J."/>
        </authorList>
    </citation>
    <scope>NUCLEOTIDE SEQUENCE [LARGE SCALE GENOMIC DNA]</scope>
    <source>
        <strain evidence="1">G859</strain>
        <tissue evidence="1">Whole worm</tissue>
    </source>
</reference>
<organism evidence="1 2">
    <name type="scientific">Trichostrongylus colubriformis</name>
    <name type="common">Black scour worm</name>
    <dbReference type="NCBI Taxonomy" id="6319"/>
    <lineage>
        <taxon>Eukaryota</taxon>
        <taxon>Metazoa</taxon>
        <taxon>Ecdysozoa</taxon>
        <taxon>Nematoda</taxon>
        <taxon>Chromadorea</taxon>
        <taxon>Rhabditida</taxon>
        <taxon>Rhabditina</taxon>
        <taxon>Rhabditomorpha</taxon>
        <taxon>Strongyloidea</taxon>
        <taxon>Trichostrongylidae</taxon>
        <taxon>Trichostrongylus</taxon>
    </lineage>
</organism>
<name>A0AAN8FD87_TRICO</name>
<comment type="caution">
    <text evidence="1">The sequence shown here is derived from an EMBL/GenBank/DDBJ whole genome shotgun (WGS) entry which is preliminary data.</text>
</comment>
<accession>A0AAN8FD87</accession>
<keyword evidence="2" id="KW-1185">Reference proteome</keyword>
<dbReference type="Gene3D" id="1.10.510.10">
    <property type="entry name" value="Transferase(Phosphotransferase) domain 1"/>
    <property type="match status" value="1"/>
</dbReference>
<dbReference type="AlphaFoldDB" id="A0AAN8FD87"/>
<evidence type="ECO:0000313" key="1">
    <source>
        <dbReference type="EMBL" id="KAK5974049.1"/>
    </source>
</evidence>
<gene>
    <name evidence="1" type="ORF">GCK32_012536</name>
</gene>
<dbReference type="Proteomes" id="UP001331761">
    <property type="component" value="Unassembled WGS sequence"/>
</dbReference>
<dbReference type="EMBL" id="WIXE01014738">
    <property type="protein sequence ID" value="KAK5974049.1"/>
    <property type="molecule type" value="Genomic_DNA"/>
</dbReference>
<sequence>MKREVEMDKLLENCPVELLAFAEHLTTLNYYIRPDYSFLYHLLEQVLNAGNIKFSDPYDWEKNVKTKISSEVFSTSSDAETATHSLGFEMPVGRNRYTLEVDPDNPFPSDFFAANPLGF</sequence>